<dbReference type="GO" id="GO:0008897">
    <property type="term" value="F:holo-[acyl-carrier-protein] synthase activity"/>
    <property type="evidence" value="ECO:0007669"/>
    <property type="project" value="UniProtKB-UniRule"/>
</dbReference>
<comment type="cofactor">
    <cofactor evidence="8">
        <name>Mg(2+)</name>
        <dbReference type="ChEBI" id="CHEBI:18420"/>
    </cofactor>
</comment>
<reference evidence="10 11" key="1">
    <citation type="submission" date="2014-03" db="EMBL/GenBank/DDBJ databases">
        <title>Genome sequence of Clostridium litorale W6, DSM 5388.</title>
        <authorList>
            <person name="Poehlein A."/>
            <person name="Jagirdar A."/>
            <person name="Khonsari B."/>
            <person name="Chibani C.M."/>
            <person name="Gutierrez Gutierrez D.A."/>
            <person name="Davydova E."/>
            <person name="Alghaithi H.S."/>
            <person name="Nair K.P."/>
            <person name="Dhamotharan K."/>
            <person name="Chandran L."/>
            <person name="G W."/>
            <person name="Daniel R."/>
        </authorList>
    </citation>
    <scope>NUCLEOTIDE SEQUENCE [LARGE SCALE GENOMIC DNA]</scope>
    <source>
        <strain evidence="10 11">W6</strain>
    </source>
</reference>
<dbReference type="InterPro" id="IPR002582">
    <property type="entry name" value="ACPS"/>
</dbReference>
<dbReference type="InterPro" id="IPR004568">
    <property type="entry name" value="Ppantetheine-prot_Trfase_dom"/>
</dbReference>
<evidence type="ECO:0000256" key="1">
    <source>
        <dbReference type="ARBA" id="ARBA00022516"/>
    </source>
</evidence>
<dbReference type="HAMAP" id="MF_00101">
    <property type="entry name" value="AcpS"/>
    <property type="match status" value="1"/>
</dbReference>
<dbReference type="NCBIfam" id="TIGR00516">
    <property type="entry name" value="acpS"/>
    <property type="match status" value="1"/>
</dbReference>
<sequence length="129" mass="13982">MHTIMGIGIDIVETDRIKRAIGKNSNFLKRVFSDAEIEYFNQKALSTESIAGGFAAKEAVSKALGTGIRKLSFKDIEISRDSLGKPVVCMSGRLRDICMEAGIDDIMVSISHSKSYAVANAIAVKNSKL</sequence>
<dbReference type="Gene3D" id="3.90.470.20">
    <property type="entry name" value="4'-phosphopantetheinyl transferase domain"/>
    <property type="match status" value="1"/>
</dbReference>
<protein>
    <recommendedName>
        <fullName evidence="8">Holo-[acyl-carrier-protein] synthase</fullName>
        <shortName evidence="8">Holo-ACP synthase</shortName>
        <ecNumber evidence="8">2.7.8.7</ecNumber>
    </recommendedName>
    <alternativeName>
        <fullName evidence="8">4'-phosphopantetheinyl transferase AcpS</fullName>
    </alternativeName>
</protein>
<evidence type="ECO:0000313" key="10">
    <source>
        <dbReference type="EMBL" id="KDR94820.1"/>
    </source>
</evidence>
<keyword evidence="2 8" id="KW-0808">Transferase</keyword>
<dbReference type="STRING" id="1121324.CLIT_13c01420"/>
<name>A0A069RF32_PEPLI</name>
<dbReference type="InterPro" id="IPR008278">
    <property type="entry name" value="4-PPantetheinyl_Trfase_dom"/>
</dbReference>
<evidence type="ECO:0000313" key="11">
    <source>
        <dbReference type="Proteomes" id="UP000027946"/>
    </source>
</evidence>
<dbReference type="AlphaFoldDB" id="A0A069RF32"/>
<comment type="function">
    <text evidence="8">Transfers the 4'-phosphopantetheine moiety from coenzyme A to a Ser of acyl-carrier-protein.</text>
</comment>
<gene>
    <name evidence="8 10" type="primary">acpS</name>
    <name evidence="10" type="ORF">CLIT_13c01420</name>
</gene>
<evidence type="ECO:0000259" key="9">
    <source>
        <dbReference type="Pfam" id="PF01648"/>
    </source>
</evidence>
<keyword evidence="4 8" id="KW-0276">Fatty acid metabolism</keyword>
<dbReference type="Pfam" id="PF01648">
    <property type="entry name" value="ACPS"/>
    <property type="match status" value="1"/>
</dbReference>
<evidence type="ECO:0000256" key="8">
    <source>
        <dbReference type="HAMAP-Rule" id="MF_00101"/>
    </source>
</evidence>
<dbReference type="NCBIfam" id="TIGR00556">
    <property type="entry name" value="pantethn_trn"/>
    <property type="match status" value="1"/>
</dbReference>
<dbReference type="GO" id="GO:0006633">
    <property type="term" value="P:fatty acid biosynthetic process"/>
    <property type="evidence" value="ECO:0007669"/>
    <property type="project" value="UniProtKB-UniRule"/>
</dbReference>
<dbReference type="GO" id="GO:0000287">
    <property type="term" value="F:magnesium ion binding"/>
    <property type="evidence" value="ECO:0007669"/>
    <property type="project" value="UniProtKB-UniRule"/>
</dbReference>
<dbReference type="EMBL" id="JJMM01000013">
    <property type="protein sequence ID" value="KDR94820.1"/>
    <property type="molecule type" value="Genomic_DNA"/>
</dbReference>
<comment type="caution">
    <text evidence="10">The sequence shown here is derived from an EMBL/GenBank/DDBJ whole genome shotgun (WGS) entry which is preliminary data.</text>
</comment>
<evidence type="ECO:0000256" key="3">
    <source>
        <dbReference type="ARBA" id="ARBA00022723"/>
    </source>
</evidence>
<accession>A0A069RF32</accession>
<evidence type="ECO:0000256" key="6">
    <source>
        <dbReference type="ARBA" id="ARBA00023098"/>
    </source>
</evidence>
<feature type="binding site" evidence="8">
    <location>
        <position position="58"/>
    </location>
    <ligand>
        <name>Mg(2+)</name>
        <dbReference type="ChEBI" id="CHEBI:18420"/>
    </ligand>
</feature>
<evidence type="ECO:0000256" key="5">
    <source>
        <dbReference type="ARBA" id="ARBA00022842"/>
    </source>
</evidence>
<dbReference type="RefSeq" id="WP_038266026.1">
    <property type="nucleotide sequence ID" value="NZ_JJMM01000013.1"/>
</dbReference>
<dbReference type="Proteomes" id="UP000027946">
    <property type="component" value="Unassembled WGS sequence"/>
</dbReference>
<dbReference type="GO" id="GO:0005737">
    <property type="term" value="C:cytoplasm"/>
    <property type="evidence" value="ECO:0007669"/>
    <property type="project" value="UniProtKB-SubCell"/>
</dbReference>
<feature type="domain" description="4'-phosphopantetheinyl transferase" evidence="9">
    <location>
        <begin position="6"/>
        <end position="118"/>
    </location>
</feature>
<organism evidence="10 11">
    <name type="scientific">Peptoclostridium litorale DSM 5388</name>
    <dbReference type="NCBI Taxonomy" id="1121324"/>
    <lineage>
        <taxon>Bacteria</taxon>
        <taxon>Bacillati</taxon>
        <taxon>Bacillota</taxon>
        <taxon>Clostridia</taxon>
        <taxon>Peptostreptococcales</taxon>
        <taxon>Peptoclostridiaceae</taxon>
        <taxon>Peptoclostridium</taxon>
    </lineage>
</organism>
<comment type="catalytic activity">
    <reaction evidence="8">
        <text>apo-[ACP] + CoA = holo-[ACP] + adenosine 3',5'-bisphosphate + H(+)</text>
        <dbReference type="Rhea" id="RHEA:12068"/>
        <dbReference type="Rhea" id="RHEA-COMP:9685"/>
        <dbReference type="Rhea" id="RHEA-COMP:9690"/>
        <dbReference type="ChEBI" id="CHEBI:15378"/>
        <dbReference type="ChEBI" id="CHEBI:29999"/>
        <dbReference type="ChEBI" id="CHEBI:57287"/>
        <dbReference type="ChEBI" id="CHEBI:58343"/>
        <dbReference type="ChEBI" id="CHEBI:64479"/>
        <dbReference type="EC" id="2.7.8.7"/>
    </reaction>
</comment>
<evidence type="ECO:0000256" key="7">
    <source>
        <dbReference type="ARBA" id="ARBA00023160"/>
    </source>
</evidence>
<dbReference type="eggNOG" id="COG0736">
    <property type="taxonomic scope" value="Bacteria"/>
</dbReference>
<keyword evidence="5 8" id="KW-0460">Magnesium</keyword>
<feature type="binding site" evidence="8">
    <location>
        <position position="10"/>
    </location>
    <ligand>
        <name>Mg(2+)</name>
        <dbReference type="ChEBI" id="CHEBI:18420"/>
    </ligand>
</feature>
<keyword evidence="11" id="KW-1185">Reference proteome</keyword>
<dbReference type="InterPro" id="IPR037143">
    <property type="entry name" value="4-PPantetheinyl_Trfase_dom_sf"/>
</dbReference>
<comment type="similarity">
    <text evidence="8">Belongs to the P-Pant transferase superfamily. AcpS family.</text>
</comment>
<keyword evidence="1 8" id="KW-0444">Lipid biosynthesis</keyword>
<keyword evidence="6 8" id="KW-0443">Lipid metabolism</keyword>
<dbReference type="SUPFAM" id="SSF56214">
    <property type="entry name" value="4'-phosphopantetheinyl transferase"/>
    <property type="match status" value="1"/>
</dbReference>
<dbReference type="EC" id="2.7.8.7" evidence="8"/>
<evidence type="ECO:0000256" key="4">
    <source>
        <dbReference type="ARBA" id="ARBA00022832"/>
    </source>
</evidence>
<evidence type="ECO:0000256" key="2">
    <source>
        <dbReference type="ARBA" id="ARBA00022679"/>
    </source>
</evidence>
<keyword evidence="8" id="KW-0963">Cytoplasm</keyword>
<keyword evidence="7 8" id="KW-0275">Fatty acid biosynthesis</keyword>
<proteinExistence type="inferred from homology"/>
<comment type="subcellular location">
    <subcellularLocation>
        <location evidence="8">Cytoplasm</location>
    </subcellularLocation>
</comment>
<dbReference type="OrthoDB" id="517356at2"/>
<keyword evidence="3 8" id="KW-0479">Metal-binding</keyword>